<dbReference type="GO" id="GO:0008168">
    <property type="term" value="F:methyltransferase activity"/>
    <property type="evidence" value="ECO:0007669"/>
    <property type="project" value="UniProtKB-KW"/>
</dbReference>
<protein>
    <submittedName>
        <fullName evidence="4">Trimethylamine:corrinoid methyltransferase</fullName>
    </submittedName>
</protein>
<evidence type="ECO:0000256" key="3">
    <source>
        <dbReference type="ARBA" id="ARBA00022679"/>
    </source>
</evidence>
<evidence type="ECO:0000313" key="5">
    <source>
        <dbReference type="Proteomes" id="UP000184245"/>
    </source>
</evidence>
<dbReference type="InterPro" id="IPR010426">
    <property type="entry name" value="MTTB_MeTrfase"/>
</dbReference>
<keyword evidence="2 4" id="KW-0489">Methyltransferase</keyword>
<gene>
    <name evidence="4" type="ORF">SAMN02745158_02583</name>
</gene>
<keyword evidence="5" id="KW-1185">Reference proteome</keyword>
<dbReference type="InterPro" id="IPR038601">
    <property type="entry name" value="MttB-like_sf"/>
</dbReference>
<organism evidence="4 5">
    <name type="scientific">Lactonifactor longoviformis DSM 17459</name>
    <dbReference type="NCBI Taxonomy" id="1122155"/>
    <lineage>
        <taxon>Bacteria</taxon>
        <taxon>Bacillati</taxon>
        <taxon>Bacillota</taxon>
        <taxon>Clostridia</taxon>
        <taxon>Eubacteriales</taxon>
        <taxon>Clostridiaceae</taxon>
        <taxon>Lactonifactor</taxon>
    </lineage>
</organism>
<dbReference type="RefSeq" id="WP_072852390.1">
    <property type="nucleotide sequence ID" value="NZ_FQVI01000013.1"/>
</dbReference>
<dbReference type="Pfam" id="PF06253">
    <property type="entry name" value="MTTB"/>
    <property type="match status" value="1"/>
</dbReference>
<dbReference type="EMBL" id="FQVI01000013">
    <property type="protein sequence ID" value="SHF11641.1"/>
    <property type="molecule type" value="Genomic_DNA"/>
</dbReference>
<dbReference type="OrthoDB" id="5418352at2"/>
<keyword evidence="3 4" id="KW-0808">Transferase</keyword>
<evidence type="ECO:0000313" key="4">
    <source>
        <dbReference type="EMBL" id="SHF11641.1"/>
    </source>
</evidence>
<dbReference type="AlphaFoldDB" id="A0A1M4Z0Q9"/>
<dbReference type="Gene3D" id="3.20.20.480">
    <property type="entry name" value="Trimethylamine methyltransferase-like"/>
    <property type="match status" value="1"/>
</dbReference>
<evidence type="ECO:0000256" key="2">
    <source>
        <dbReference type="ARBA" id="ARBA00022603"/>
    </source>
</evidence>
<sequence>MELMRNVKLSMFTDEDMQRVHDYSLKLLWENGVNIANDRALTLFKKHGFKVEGSQIYITEKQVEEALSRIPTHFVIHGRNSERNLDLGGGDYGVCTPIGPVNVRTMDEGLRQGTLKDAENLVKIYQASDVININTNNGVETNDVPTENRHLEIMRMVLKHTDKPIYTRLFDYEQMHEAMDMVEIAVGEKLEKGGNIWFAPGSCPSLSPMAYSREVADCIIALAERGQVVTLGSATSTGVTGPIQIFGTIVMQNAEQLAGMVLTQLINPGNAMGYGVAACPGNMRGAKYCCGSPGRVALQIGSIEMGKKFYKLPTRTEPYTTESSLNDVQSGMESYEGSMANILAGADYQLGEIGTLDALMTVSFEKTILDEEITSRLLYIKKGIDVSEEASAVESIMNVGSGGTFLLEDDTIEQMHDAWYPQYTDWNRDIDKIGDDGYRYIIKKANEEWKRRLEEAPETMLDPGTEEALDDYVKAHSK</sequence>
<reference evidence="4 5" key="1">
    <citation type="submission" date="2016-11" db="EMBL/GenBank/DDBJ databases">
        <authorList>
            <person name="Jaros S."/>
            <person name="Januszkiewicz K."/>
            <person name="Wedrychowicz H."/>
        </authorList>
    </citation>
    <scope>NUCLEOTIDE SEQUENCE [LARGE SCALE GENOMIC DNA]</scope>
    <source>
        <strain evidence="4 5">DSM 17459</strain>
    </source>
</reference>
<name>A0A1M4Z0Q9_9CLOT</name>
<comment type="similarity">
    <text evidence="1">Belongs to the trimethylamine methyltransferase family.</text>
</comment>
<dbReference type="STRING" id="1122155.SAMN02745158_02583"/>
<dbReference type="GO" id="GO:0032259">
    <property type="term" value="P:methylation"/>
    <property type="evidence" value="ECO:0007669"/>
    <property type="project" value="UniProtKB-KW"/>
</dbReference>
<proteinExistence type="inferred from homology"/>
<accession>A0A1M4Z0Q9</accession>
<evidence type="ECO:0000256" key="1">
    <source>
        <dbReference type="ARBA" id="ARBA00007137"/>
    </source>
</evidence>
<dbReference type="GO" id="GO:0015948">
    <property type="term" value="P:methanogenesis"/>
    <property type="evidence" value="ECO:0007669"/>
    <property type="project" value="InterPro"/>
</dbReference>
<dbReference type="Proteomes" id="UP000184245">
    <property type="component" value="Unassembled WGS sequence"/>
</dbReference>